<keyword evidence="1" id="KW-0175">Coiled coil</keyword>
<dbReference type="RefSeq" id="WP_191187561.1">
    <property type="nucleotide sequence ID" value="NZ_JACWMY010000002.1"/>
</dbReference>
<feature type="domain" description="DUF4435" evidence="2">
    <location>
        <begin position="25"/>
        <end position="238"/>
    </location>
</feature>
<dbReference type="Proteomes" id="UP000606600">
    <property type="component" value="Unassembled WGS sequence"/>
</dbReference>
<dbReference type="Pfam" id="PF14491">
    <property type="entry name" value="DUF4435"/>
    <property type="match status" value="1"/>
</dbReference>
<protein>
    <submittedName>
        <fullName evidence="3">DUF4435 domain-containing protein</fullName>
    </submittedName>
</protein>
<name>A0ABR7WLA2_9SPHI</name>
<sequence>MREDDLVYSTAALEAKATFYNKDYTIYVEGKDDLLFWDTICKYAKLSNYHIEDVGGEPINYYKELLTDDPDFIVACDLTYDEIKGIKNKSPKLVYTYGHSIENSMYRSIDRIDSAIKKYSKDLKSHREEIKSAIDELIDKIKKLIIYDIANEVFNKSVAVIANNCARYLKVGYSYHLCNNKINETINKISHLFEKEELEFCENRLNKVNKSLWFYIRGHFLTTWILKLIKYLCEQSSKVKIDITYNAIYSEFIECNKSDSDIKYLIRSLKRAKNSIYVT</sequence>
<keyword evidence="4" id="KW-1185">Reference proteome</keyword>
<dbReference type="InterPro" id="IPR029492">
    <property type="entry name" value="DUF4435"/>
</dbReference>
<organism evidence="3 4">
    <name type="scientific">Mucilaginibacter pankratovii</name>
    <dbReference type="NCBI Taxonomy" id="2772110"/>
    <lineage>
        <taxon>Bacteria</taxon>
        <taxon>Pseudomonadati</taxon>
        <taxon>Bacteroidota</taxon>
        <taxon>Sphingobacteriia</taxon>
        <taxon>Sphingobacteriales</taxon>
        <taxon>Sphingobacteriaceae</taxon>
        <taxon>Mucilaginibacter</taxon>
    </lineage>
</organism>
<evidence type="ECO:0000259" key="2">
    <source>
        <dbReference type="Pfam" id="PF14491"/>
    </source>
</evidence>
<dbReference type="EMBL" id="JACWMY010000002">
    <property type="protein sequence ID" value="MBD1362883.1"/>
    <property type="molecule type" value="Genomic_DNA"/>
</dbReference>
<gene>
    <name evidence="3" type="ORF">IDJ77_03590</name>
</gene>
<proteinExistence type="predicted"/>
<reference evidence="3 4" key="1">
    <citation type="submission" date="2020-09" db="EMBL/GenBank/DDBJ databases">
        <title>Novel species of Mucilaginibacter isolated from a glacier on the Tibetan Plateau.</title>
        <authorList>
            <person name="Liu Q."/>
            <person name="Xin Y.-H."/>
        </authorList>
    </citation>
    <scope>NUCLEOTIDE SEQUENCE [LARGE SCALE GENOMIC DNA]</scope>
    <source>
        <strain evidence="3 4">ZT4R22</strain>
    </source>
</reference>
<accession>A0ABR7WLA2</accession>
<evidence type="ECO:0000313" key="3">
    <source>
        <dbReference type="EMBL" id="MBD1362883.1"/>
    </source>
</evidence>
<evidence type="ECO:0000313" key="4">
    <source>
        <dbReference type="Proteomes" id="UP000606600"/>
    </source>
</evidence>
<feature type="coiled-coil region" evidence="1">
    <location>
        <begin position="109"/>
        <end position="140"/>
    </location>
</feature>
<comment type="caution">
    <text evidence="3">The sequence shown here is derived from an EMBL/GenBank/DDBJ whole genome shotgun (WGS) entry which is preliminary data.</text>
</comment>
<evidence type="ECO:0000256" key="1">
    <source>
        <dbReference type="SAM" id="Coils"/>
    </source>
</evidence>